<dbReference type="EMBL" id="JSYZ01000034">
    <property type="protein sequence ID" value="KPA87282.1"/>
    <property type="molecule type" value="Genomic_DNA"/>
</dbReference>
<dbReference type="AlphaFoldDB" id="A0A0M9GBW0"/>
<evidence type="ECO:0000313" key="2">
    <source>
        <dbReference type="Proteomes" id="UP000037931"/>
    </source>
</evidence>
<comment type="caution">
    <text evidence="1">The sequence shown here is derived from an EMBL/GenBank/DDBJ whole genome shotgun (WGS) entry which is preliminary data.</text>
</comment>
<protein>
    <submittedName>
        <fullName evidence="1">Uncharacterized protein</fullName>
    </submittedName>
</protein>
<gene>
    <name evidence="1" type="ORF">PF66_06192</name>
</gene>
<keyword evidence="2" id="KW-1185">Reference proteome</keyword>
<dbReference type="Proteomes" id="UP000037931">
    <property type="component" value="Unassembled WGS sequence"/>
</dbReference>
<evidence type="ECO:0000313" key="1">
    <source>
        <dbReference type="EMBL" id="KPA87282.1"/>
    </source>
</evidence>
<organism evidence="1 2">
    <name type="scientific">Pseudomonas asplenii</name>
    <dbReference type="NCBI Taxonomy" id="53407"/>
    <lineage>
        <taxon>Bacteria</taxon>
        <taxon>Pseudomonadati</taxon>
        <taxon>Pseudomonadota</taxon>
        <taxon>Gammaproteobacteria</taxon>
        <taxon>Pseudomonadales</taxon>
        <taxon>Pseudomonadaceae</taxon>
        <taxon>Pseudomonas</taxon>
    </lineage>
</organism>
<dbReference type="STRING" id="50340.PF66_06192"/>
<reference evidence="1 2" key="1">
    <citation type="journal article" date="2015" name="PLoS ONE">
        <title>Rice-Infecting Pseudomonas Genomes Are Highly Accessorized and Harbor Multiple Putative Virulence Mechanisms to Cause Sheath Brown Rot.</title>
        <authorList>
            <person name="Quibod I.L."/>
            <person name="Grande G."/>
            <person name="Oreiro E.G."/>
            <person name="Borja F.N."/>
            <person name="Dossa G.S."/>
            <person name="Mauleon R."/>
            <person name="Cruz C.V."/>
            <person name="Oliva R."/>
        </authorList>
    </citation>
    <scope>NUCLEOTIDE SEQUENCE [LARGE SCALE GENOMIC DNA]</scope>
    <source>
        <strain evidence="1 2">IRRI 6609</strain>
    </source>
</reference>
<dbReference type="PATRIC" id="fig|50340.43.peg.4425"/>
<dbReference type="Pfam" id="PF22759">
    <property type="entry name" value="E217_GP41"/>
    <property type="match status" value="1"/>
</dbReference>
<sequence length="290" mass="31264">MTFLKRDIDVSFKLQKGGFGSGFEDTATYSGLRCEVSVNNVSGASLNSLQMRVYGMQESSMNKLSTLGVSVMETDRNIITVTASNSFGGMTQVFQGTIVKAWIDYRGAPEVSLNVEAAAGYYEQVKAVGVNSYKGSTDVATIIESLAKSIDFAFTNNGVSAKLDSPYLAGSAITQIKSCAQHAGIAYDISNGSVQIWPSGESKDDVSLMLSPETGLVGYPVFSNIGIDVQSEFNADISLGRRIQVRSSIPQACGDEWFCKVVRHELASQVVNGPWFTYAQLAKKGWYVAK</sequence>
<dbReference type="InterPro" id="IPR054496">
    <property type="entry name" value="E217_GP41"/>
</dbReference>
<name>A0A0M9GBW0_9PSED</name>
<dbReference type="RefSeq" id="WP_152973115.1">
    <property type="nucleotide sequence ID" value="NZ_JSYZ01000034.1"/>
</dbReference>
<proteinExistence type="predicted"/>
<accession>A0A0M9GBW0</accession>
<dbReference type="OrthoDB" id="5690318at2"/>